<organism evidence="7 8">
    <name type="scientific">Saccharomycodes ludwigii</name>
    <dbReference type="NCBI Taxonomy" id="36035"/>
    <lineage>
        <taxon>Eukaryota</taxon>
        <taxon>Fungi</taxon>
        <taxon>Dikarya</taxon>
        <taxon>Ascomycota</taxon>
        <taxon>Saccharomycotina</taxon>
        <taxon>Saccharomycetes</taxon>
        <taxon>Saccharomycodales</taxon>
        <taxon>Saccharomycodaceae</taxon>
        <taxon>Saccharomycodes</taxon>
    </lineage>
</organism>
<reference evidence="8" key="1">
    <citation type="submission" date="2018-06" db="EMBL/GenBank/DDBJ databases">
        <authorList>
            <person name="Guldener U."/>
        </authorList>
    </citation>
    <scope>NUCLEOTIDE SEQUENCE [LARGE SCALE GENOMIC DNA]</scope>
    <source>
        <strain evidence="8">UTAD17</strain>
    </source>
</reference>
<keyword evidence="1 5" id="KW-0547">Nucleotide-binding</keyword>
<evidence type="ECO:0000256" key="1">
    <source>
        <dbReference type="ARBA" id="ARBA00022741"/>
    </source>
</evidence>
<dbReference type="GO" id="GO:0003677">
    <property type="term" value="F:DNA binding"/>
    <property type="evidence" value="ECO:0007669"/>
    <property type="project" value="InterPro"/>
</dbReference>
<dbReference type="EMBL" id="UFAJ01000572">
    <property type="protein sequence ID" value="SSD61117.1"/>
    <property type="molecule type" value="Genomic_DNA"/>
</dbReference>
<keyword evidence="8" id="KW-1185">Reference proteome</keyword>
<keyword evidence="3 5" id="KW-0347">Helicase</keyword>
<dbReference type="SUPFAM" id="SSF52540">
    <property type="entry name" value="P-loop containing nucleoside triphosphate hydrolases"/>
    <property type="match status" value="1"/>
</dbReference>
<dbReference type="Gene3D" id="1.10.10.160">
    <property type="match status" value="1"/>
</dbReference>
<dbReference type="GO" id="GO:0043138">
    <property type="term" value="F:3'-5' DNA helicase activity"/>
    <property type="evidence" value="ECO:0007669"/>
    <property type="project" value="TreeGrafter"/>
</dbReference>
<dbReference type="GO" id="GO:0005634">
    <property type="term" value="C:nucleus"/>
    <property type="evidence" value="ECO:0007669"/>
    <property type="project" value="TreeGrafter"/>
</dbReference>
<dbReference type="GO" id="GO:0005524">
    <property type="term" value="F:ATP binding"/>
    <property type="evidence" value="ECO:0007669"/>
    <property type="project" value="UniProtKB-UniRule"/>
</dbReference>
<dbReference type="PANTHER" id="PTHR11070">
    <property type="entry name" value="UVRD / RECB / PCRA DNA HELICASE FAMILY MEMBER"/>
    <property type="match status" value="1"/>
</dbReference>
<keyword evidence="4 5" id="KW-0067">ATP-binding</keyword>
<dbReference type="PANTHER" id="PTHR11070:SF46">
    <property type="entry name" value="ATP-DEPENDENT DNA HELICASE HMI1, MITOCHONDRIAL"/>
    <property type="match status" value="1"/>
</dbReference>
<feature type="binding site" evidence="5">
    <location>
        <begin position="25"/>
        <end position="32"/>
    </location>
    <ligand>
        <name>ATP</name>
        <dbReference type="ChEBI" id="CHEBI:30616"/>
    </ligand>
</feature>
<dbReference type="PROSITE" id="PS51198">
    <property type="entry name" value="UVRD_HELICASE_ATP_BIND"/>
    <property type="match status" value="1"/>
</dbReference>
<protein>
    <recommendedName>
        <fullName evidence="6">UvrD-like helicase ATP-binding domain-containing protein</fullName>
    </recommendedName>
</protein>
<dbReference type="VEuPathDB" id="FungiDB:SCODWIG_02878"/>
<evidence type="ECO:0000259" key="6">
    <source>
        <dbReference type="PROSITE" id="PS51198"/>
    </source>
</evidence>
<evidence type="ECO:0000256" key="3">
    <source>
        <dbReference type="ARBA" id="ARBA00022806"/>
    </source>
</evidence>
<dbReference type="Pfam" id="PF00580">
    <property type="entry name" value="UvrD-helicase"/>
    <property type="match status" value="1"/>
</dbReference>
<dbReference type="InterPro" id="IPR000212">
    <property type="entry name" value="DNA_helicase_UvrD/REP"/>
</dbReference>
<dbReference type="GO" id="GO:0016787">
    <property type="term" value="F:hydrolase activity"/>
    <property type="evidence" value="ECO:0007669"/>
    <property type="project" value="UniProtKB-UniRule"/>
</dbReference>
<dbReference type="InterPro" id="IPR014016">
    <property type="entry name" value="UvrD-like_ATP-bd"/>
</dbReference>
<keyword evidence="2 5" id="KW-0378">Hydrolase</keyword>
<dbReference type="AlphaFoldDB" id="A0A376B8Y7"/>
<dbReference type="Gene3D" id="3.40.50.300">
    <property type="entry name" value="P-loop containing nucleotide triphosphate hydrolases"/>
    <property type="match status" value="1"/>
</dbReference>
<dbReference type="Proteomes" id="UP000262825">
    <property type="component" value="Unassembled WGS sequence"/>
</dbReference>
<name>A0A376B8Y7_9ASCO</name>
<evidence type="ECO:0000313" key="8">
    <source>
        <dbReference type="Proteomes" id="UP000262825"/>
    </source>
</evidence>
<accession>A0A376B8Y7</accession>
<evidence type="ECO:0000313" key="7">
    <source>
        <dbReference type="EMBL" id="SSD61117.1"/>
    </source>
</evidence>
<sequence length="322" mass="36883">MYNTASQQNVINYPYKPNTILKVVAGPGSGKTQTLLMKIKKMIQNDELLPHQILILSLTNKAIDNIVSNLSKLSDDSNGIDNRLISLLNIHTVHSLANKIVEYNEGAVDIIEDNGWRGLLKLIPGKATGDGFFINNNNNTKMNPRTLERLIQNFKNGKYINHNKKMGEILRELTEILNTSKVYTNDDLIIKASKYLQKNQYPLIHNDIKLVLIDEYQDLYPLLTPFIRSLMMNQDNTPNDKQLIIFGDINQSIYEFLGNNKQVIDELVNMPGYTTDIIHLEDNFRSSKEIVEYSRLCKPFKNATLDKKTHDYHNKPESGTLY</sequence>
<evidence type="ECO:0000256" key="4">
    <source>
        <dbReference type="ARBA" id="ARBA00022840"/>
    </source>
</evidence>
<evidence type="ECO:0000256" key="5">
    <source>
        <dbReference type="PROSITE-ProRule" id="PRU00560"/>
    </source>
</evidence>
<dbReference type="GO" id="GO:0000725">
    <property type="term" value="P:recombinational repair"/>
    <property type="evidence" value="ECO:0007669"/>
    <property type="project" value="TreeGrafter"/>
</dbReference>
<dbReference type="InterPro" id="IPR013986">
    <property type="entry name" value="DExx_box_DNA_helicase_dom_sf"/>
</dbReference>
<gene>
    <name evidence="7" type="ORF">SCODWIG_02878</name>
</gene>
<feature type="domain" description="UvrD-like helicase ATP-binding" evidence="6">
    <location>
        <begin position="4"/>
        <end position="287"/>
    </location>
</feature>
<dbReference type="InterPro" id="IPR027417">
    <property type="entry name" value="P-loop_NTPase"/>
</dbReference>
<evidence type="ECO:0000256" key="2">
    <source>
        <dbReference type="ARBA" id="ARBA00022801"/>
    </source>
</evidence>
<proteinExistence type="predicted"/>